<dbReference type="InterPro" id="IPR008936">
    <property type="entry name" value="Rho_GTPase_activation_prot"/>
</dbReference>
<accession>A0ABR4QCM2</accession>
<evidence type="ECO:0000259" key="2">
    <source>
        <dbReference type="PROSITE" id="PS50191"/>
    </source>
</evidence>
<comment type="caution">
    <text evidence="4">The sequence shown here is derived from an EMBL/GenBank/DDBJ whole genome shotgun (WGS) entry which is preliminary data.</text>
</comment>
<dbReference type="InterPro" id="IPR001251">
    <property type="entry name" value="CRAL-TRIO_dom"/>
</dbReference>
<keyword evidence="5" id="KW-1185">Reference proteome</keyword>
<evidence type="ECO:0000313" key="4">
    <source>
        <dbReference type="EMBL" id="KAL5107200.1"/>
    </source>
</evidence>
<evidence type="ECO:0000259" key="3">
    <source>
        <dbReference type="PROSITE" id="PS50238"/>
    </source>
</evidence>
<evidence type="ECO:0000313" key="5">
    <source>
        <dbReference type="Proteomes" id="UP001651158"/>
    </source>
</evidence>
<dbReference type="PANTHER" id="PTHR45808">
    <property type="entry name" value="RHO GTPASE-ACTIVATING PROTEIN 68F"/>
    <property type="match status" value="1"/>
</dbReference>
<dbReference type="EMBL" id="JAKROA010000004">
    <property type="protein sequence ID" value="KAL5107200.1"/>
    <property type="molecule type" value="Genomic_DNA"/>
</dbReference>
<feature type="domain" description="Rho-GAP" evidence="3">
    <location>
        <begin position="347"/>
        <end position="535"/>
    </location>
</feature>
<dbReference type="SMART" id="SM00324">
    <property type="entry name" value="RhoGAP"/>
    <property type="match status" value="1"/>
</dbReference>
<dbReference type="PROSITE" id="PS50238">
    <property type="entry name" value="RHOGAP"/>
    <property type="match status" value="1"/>
</dbReference>
<protein>
    <submittedName>
        <fullName evidence="4">Rho GTPase-activating protein 1</fullName>
    </submittedName>
</protein>
<dbReference type="Proteomes" id="UP001651158">
    <property type="component" value="Unassembled WGS sequence"/>
</dbReference>
<dbReference type="Pfam" id="PF00620">
    <property type="entry name" value="RhoGAP"/>
    <property type="match status" value="1"/>
</dbReference>
<dbReference type="Gene3D" id="3.40.525.10">
    <property type="entry name" value="CRAL-TRIO lipid binding domain"/>
    <property type="match status" value="1"/>
</dbReference>
<evidence type="ECO:0000256" key="1">
    <source>
        <dbReference type="SAM" id="MobiDB-lite"/>
    </source>
</evidence>
<dbReference type="SMART" id="SM00516">
    <property type="entry name" value="SEC14"/>
    <property type="match status" value="1"/>
</dbReference>
<name>A0ABR4QCM2_9CEST</name>
<dbReference type="InterPro" id="IPR000198">
    <property type="entry name" value="RhoGAP_dom"/>
</dbReference>
<feature type="region of interest" description="Disordered" evidence="1">
    <location>
        <begin position="52"/>
        <end position="79"/>
    </location>
</feature>
<dbReference type="SUPFAM" id="SSF48350">
    <property type="entry name" value="GTPase activation domain, GAP"/>
    <property type="match status" value="1"/>
</dbReference>
<dbReference type="PROSITE" id="PS50191">
    <property type="entry name" value="CRAL_TRIO"/>
    <property type="match status" value="1"/>
</dbReference>
<feature type="domain" description="CRAL-TRIO" evidence="2">
    <location>
        <begin position="154"/>
        <end position="309"/>
    </location>
</feature>
<dbReference type="InterPro" id="IPR036865">
    <property type="entry name" value="CRAL-TRIO_dom_sf"/>
</dbReference>
<dbReference type="CDD" id="cd00170">
    <property type="entry name" value="SEC14"/>
    <property type="match status" value="1"/>
</dbReference>
<reference evidence="4 5" key="1">
    <citation type="journal article" date="2022" name="Front. Cell. Infect. Microbiol.">
        <title>The Genomes of Two Strains of Taenia crassiceps the Animal Model for the Study of Human Cysticercosis.</title>
        <authorList>
            <person name="Bobes R.J."/>
            <person name="Estrada K."/>
            <person name="Rios-Valencia D.G."/>
            <person name="Calderon-Gallegos A."/>
            <person name="de la Torre P."/>
            <person name="Carrero J.C."/>
            <person name="Sanchez-Flores A."/>
            <person name="Laclette J.P."/>
        </authorList>
    </citation>
    <scope>NUCLEOTIDE SEQUENCE [LARGE SCALE GENOMIC DNA]</scope>
    <source>
        <strain evidence="4">WFUcys</strain>
    </source>
</reference>
<dbReference type="Pfam" id="PF13716">
    <property type="entry name" value="CRAL_TRIO_2"/>
    <property type="match status" value="1"/>
</dbReference>
<sequence>MTHPGASDQSLSPTGQAAYLIKANFVSLEFSYSSLHAGLDRPLRLGPPGRQYQGGIMTSEPRKSPTNMPHLESTDQNSHINSLDESGIGDFISPDFEFDQFETELAATKVPDEDDSSDAAERISPAQYVEEDFEAELGCTAAQEVTAQEALDAEYKDISELAVIQVAGDDRLGRKVVIFSACRLPPYDEVDYQRLYNYIRRTLEQYVANDYSLVYFHYGLTNVTKPPMKWLMQAYRGFDRNFKKNLKALYIVHPTNLVLFMIKVFKPIISRKFGQKINFVNQLSELSVDMHLDQIPIPQRVRLHDTSLILSRTSQPFQKGGQLAVHPQNNLPPSAKKPPGPHQVFGVSLDFIMKHNDNNPIPAFLKESVEYIRQNCLDVDCIFRRCPSATLVKSVQGTYNSGGSVKFEAFGDPHLPASLIKTFLRELTEPILTYELYDTILSLHGLPWESRLEKAREMISTRLPDANYTVLRYLMCLLTEVCAHSSQNHMTDVNLGIVFGPNLLWSRYATISSFTEVGQITSFVQLLIANYDDIFVK</sequence>
<dbReference type="PANTHER" id="PTHR45808:SF2">
    <property type="entry name" value="RHO GTPASE-ACTIVATING PROTEIN 68F"/>
    <property type="match status" value="1"/>
</dbReference>
<gene>
    <name evidence="4" type="ORF">TcWFU_000032</name>
</gene>
<proteinExistence type="predicted"/>
<dbReference type="SUPFAM" id="SSF52087">
    <property type="entry name" value="CRAL/TRIO domain"/>
    <property type="match status" value="1"/>
</dbReference>
<organism evidence="4 5">
    <name type="scientific">Taenia crassiceps</name>
    <dbReference type="NCBI Taxonomy" id="6207"/>
    <lineage>
        <taxon>Eukaryota</taxon>
        <taxon>Metazoa</taxon>
        <taxon>Spiralia</taxon>
        <taxon>Lophotrochozoa</taxon>
        <taxon>Platyhelminthes</taxon>
        <taxon>Cestoda</taxon>
        <taxon>Eucestoda</taxon>
        <taxon>Cyclophyllidea</taxon>
        <taxon>Taeniidae</taxon>
        <taxon>Taenia</taxon>
    </lineage>
</organism>
<dbReference type="Gene3D" id="1.10.555.10">
    <property type="entry name" value="Rho GTPase activation protein"/>
    <property type="match status" value="1"/>
</dbReference>